<organism evidence="2 3">
    <name type="scientific">Streptomyces clavuligerus</name>
    <dbReference type="NCBI Taxonomy" id="1901"/>
    <lineage>
        <taxon>Bacteria</taxon>
        <taxon>Bacillati</taxon>
        <taxon>Actinomycetota</taxon>
        <taxon>Actinomycetes</taxon>
        <taxon>Kitasatosporales</taxon>
        <taxon>Streptomycetaceae</taxon>
        <taxon>Streptomyces</taxon>
    </lineage>
</organism>
<evidence type="ECO:0000313" key="2">
    <source>
        <dbReference type="EMBL" id="EFG04246.2"/>
    </source>
</evidence>
<protein>
    <submittedName>
        <fullName evidence="2">Uncharacterized protein</fullName>
    </submittedName>
</protein>
<feature type="region of interest" description="Disordered" evidence="1">
    <location>
        <begin position="1"/>
        <end position="21"/>
    </location>
</feature>
<keyword evidence="2" id="KW-0614">Plasmid</keyword>
<feature type="region of interest" description="Disordered" evidence="1">
    <location>
        <begin position="52"/>
        <end position="71"/>
    </location>
</feature>
<reference evidence="2 3" key="1">
    <citation type="journal article" date="2010" name="Genome Biol. Evol.">
        <title>The sequence of a 1.8-mb bacterial linear plasmid reveals a rich evolutionary reservoir of secondary metabolic pathways.</title>
        <authorList>
            <person name="Medema M.H."/>
            <person name="Trefzer A."/>
            <person name="Kovalchuk A."/>
            <person name="van den Berg M."/>
            <person name="Mueller U."/>
            <person name="Heijne W."/>
            <person name="Wu L."/>
            <person name="Alam M.T."/>
            <person name="Ronning C.M."/>
            <person name="Nierman W.C."/>
            <person name="Bovenberg R.A.L."/>
            <person name="Breitling R."/>
            <person name="Takano E."/>
        </authorList>
    </citation>
    <scope>NUCLEOTIDE SEQUENCE [LARGE SCALE GENOMIC DNA]</scope>
    <source>
        <strain evidence="3">ATCC 27064 / DSM 738 / JCM 4710 / NBRC 13307 / NCIMB 12785 / NRRL 3585 / VKM Ac-602</strain>
        <plasmid evidence="2">pSCL4</plasmid>
    </source>
</reference>
<proteinExistence type="predicted"/>
<dbReference type="EMBL" id="CM000914">
    <property type="protein sequence ID" value="EFG04246.2"/>
    <property type="molecule type" value="Genomic_DNA"/>
</dbReference>
<gene>
    <name evidence="2" type="ORF">SCLAV_p0759</name>
</gene>
<name>B5GN69_STRCL</name>
<dbReference type="KEGG" id="sclf:BB341_28020"/>
<geneLocation type="plasmid" evidence="2 3">
    <name>pSCL4</name>
</geneLocation>
<dbReference type="RefSeq" id="WP_003953188.1">
    <property type="nucleotide sequence ID" value="NZ_CM000914.1"/>
</dbReference>
<evidence type="ECO:0000256" key="1">
    <source>
        <dbReference type="SAM" id="MobiDB-lite"/>
    </source>
</evidence>
<dbReference type="AlphaFoldDB" id="B5GN69"/>
<keyword evidence="3" id="KW-1185">Reference proteome</keyword>
<accession>B5GN69</accession>
<dbReference type="Proteomes" id="UP000002357">
    <property type="component" value="Plasmid pSCL4"/>
</dbReference>
<sequence>MAQLFLPSPFGEDDPESNPLKFPPCECPVENCPEKETAVESPTMIRLLEALAEQREATRRHGNHGKDESTS</sequence>
<evidence type="ECO:0000313" key="3">
    <source>
        <dbReference type="Proteomes" id="UP000002357"/>
    </source>
</evidence>
<dbReference type="GeneID" id="93733872"/>